<evidence type="ECO:0000313" key="7">
    <source>
        <dbReference type="Proteomes" id="UP000756132"/>
    </source>
</evidence>
<organism evidence="6 7">
    <name type="scientific">Passalora fulva</name>
    <name type="common">Tomato leaf mold</name>
    <name type="synonym">Cladosporium fulvum</name>
    <dbReference type="NCBI Taxonomy" id="5499"/>
    <lineage>
        <taxon>Eukaryota</taxon>
        <taxon>Fungi</taxon>
        <taxon>Dikarya</taxon>
        <taxon>Ascomycota</taxon>
        <taxon>Pezizomycotina</taxon>
        <taxon>Dothideomycetes</taxon>
        <taxon>Dothideomycetidae</taxon>
        <taxon>Mycosphaerellales</taxon>
        <taxon>Mycosphaerellaceae</taxon>
        <taxon>Fulvia</taxon>
    </lineage>
</organism>
<keyword evidence="7" id="KW-1185">Reference proteome</keyword>
<dbReference type="AlphaFoldDB" id="A0A9Q8PHL8"/>
<gene>
    <name evidence="6" type="ORF">CLAFUR5_12203</name>
</gene>
<dbReference type="OrthoDB" id="3650496at2759"/>
<protein>
    <submittedName>
        <fullName evidence="6">Uncharacterized protein</fullName>
    </submittedName>
</protein>
<evidence type="ECO:0000256" key="2">
    <source>
        <dbReference type="ARBA" id="ARBA00022692"/>
    </source>
</evidence>
<dbReference type="KEGG" id="ffu:CLAFUR5_12203"/>
<keyword evidence="2 5" id="KW-0812">Transmembrane</keyword>
<evidence type="ECO:0000256" key="1">
    <source>
        <dbReference type="ARBA" id="ARBA00004141"/>
    </source>
</evidence>
<evidence type="ECO:0000313" key="6">
    <source>
        <dbReference type="EMBL" id="UJO22562.1"/>
    </source>
</evidence>
<name>A0A9Q8PHL8_PASFU</name>
<dbReference type="EMBL" id="CP090172">
    <property type="protein sequence ID" value="UJO22562.1"/>
    <property type="molecule type" value="Genomic_DNA"/>
</dbReference>
<keyword evidence="4 5" id="KW-0472">Membrane</keyword>
<dbReference type="Proteomes" id="UP000756132">
    <property type="component" value="Chromosome 10"/>
</dbReference>
<evidence type="ECO:0000256" key="5">
    <source>
        <dbReference type="SAM" id="Phobius"/>
    </source>
</evidence>
<feature type="transmembrane region" description="Helical" evidence="5">
    <location>
        <begin position="37"/>
        <end position="61"/>
    </location>
</feature>
<reference evidence="6" key="1">
    <citation type="submission" date="2021-12" db="EMBL/GenBank/DDBJ databases">
        <authorList>
            <person name="Zaccaron A."/>
            <person name="Stergiopoulos I."/>
        </authorList>
    </citation>
    <scope>NUCLEOTIDE SEQUENCE</scope>
    <source>
        <strain evidence="6">Race5_Kim</strain>
    </source>
</reference>
<keyword evidence="3 5" id="KW-1133">Transmembrane helix</keyword>
<proteinExistence type="predicted"/>
<dbReference type="Pfam" id="PF04193">
    <property type="entry name" value="PQ-loop"/>
    <property type="match status" value="1"/>
</dbReference>
<evidence type="ECO:0000256" key="4">
    <source>
        <dbReference type="ARBA" id="ARBA00023136"/>
    </source>
</evidence>
<dbReference type="GeneID" id="71992081"/>
<reference evidence="6" key="2">
    <citation type="journal article" date="2022" name="Microb. Genom.">
        <title>A chromosome-scale genome assembly of the tomato pathogen Cladosporium fulvum reveals a compartmentalized genome architecture and the presence of a dispensable chromosome.</title>
        <authorList>
            <person name="Zaccaron A.Z."/>
            <person name="Chen L.H."/>
            <person name="Samaras A."/>
            <person name="Stergiopoulos I."/>
        </authorList>
    </citation>
    <scope>NUCLEOTIDE SEQUENCE</scope>
    <source>
        <strain evidence="6">Race5_Kim</strain>
    </source>
</reference>
<dbReference type="RefSeq" id="XP_047766928.1">
    <property type="nucleotide sequence ID" value="XM_047911351.1"/>
</dbReference>
<evidence type="ECO:0000256" key="3">
    <source>
        <dbReference type="ARBA" id="ARBA00022989"/>
    </source>
</evidence>
<dbReference type="InterPro" id="IPR006603">
    <property type="entry name" value="PQ-loop_rpt"/>
</dbReference>
<comment type="subcellular location">
    <subcellularLocation>
        <location evidence="1">Membrane</location>
        <topology evidence="1">Multi-pass membrane protein</topology>
    </subcellularLocation>
</comment>
<dbReference type="GO" id="GO:0016020">
    <property type="term" value="C:membrane"/>
    <property type="evidence" value="ECO:0007669"/>
    <property type="project" value="UniProtKB-SubCell"/>
</dbReference>
<accession>A0A9Q8PHL8</accession>
<sequence>MDGIDTAARFILVVASAASFVPQLSQIRRRGDCMGISLLYVLFNLIIATFHFSLALDFVVINWPGVYLVNQPLTLSDCLNLSQFGVVFIGHLIM</sequence>